<dbReference type="WBParaSite" id="ACOC_0001320201-mRNA-1">
    <property type="protein sequence ID" value="ACOC_0001320201-mRNA-1"/>
    <property type="gene ID" value="ACOC_0001320201"/>
</dbReference>
<sequence length="104" mass="11765">MEEKIDGSQLRHPHFADDIVPMTSKTTEVKGILGDLDEACDKTYLDCEDNKDSEFAPELSRKKRAAWEFLQENRGCVDENKDNPASCPPFDSMILYASNYASET</sequence>
<evidence type="ECO:0000313" key="3">
    <source>
        <dbReference type="WBParaSite" id="ACOC_0001320201-mRNA-1"/>
    </source>
</evidence>
<dbReference type="Proteomes" id="UP000267027">
    <property type="component" value="Unassembled WGS sequence"/>
</dbReference>
<evidence type="ECO:0000313" key="1">
    <source>
        <dbReference type="EMBL" id="VDM64788.1"/>
    </source>
</evidence>
<dbReference type="EMBL" id="UYYA01005611">
    <property type="protein sequence ID" value="VDM64788.1"/>
    <property type="molecule type" value="Genomic_DNA"/>
</dbReference>
<reference evidence="1 2" key="2">
    <citation type="submission" date="2018-11" db="EMBL/GenBank/DDBJ databases">
        <authorList>
            <consortium name="Pathogen Informatics"/>
        </authorList>
    </citation>
    <scope>NUCLEOTIDE SEQUENCE [LARGE SCALE GENOMIC DNA]</scope>
    <source>
        <strain evidence="1 2">Costa Rica</strain>
    </source>
</reference>
<keyword evidence="2" id="KW-1185">Reference proteome</keyword>
<reference evidence="3" key="1">
    <citation type="submission" date="2017-02" db="UniProtKB">
        <authorList>
            <consortium name="WormBaseParasite"/>
        </authorList>
    </citation>
    <scope>IDENTIFICATION</scope>
</reference>
<accession>A0A0R3Q2A4</accession>
<proteinExistence type="predicted"/>
<dbReference type="OrthoDB" id="7480412at2759"/>
<organism evidence="3">
    <name type="scientific">Angiostrongylus costaricensis</name>
    <name type="common">Nematode worm</name>
    <dbReference type="NCBI Taxonomy" id="334426"/>
    <lineage>
        <taxon>Eukaryota</taxon>
        <taxon>Metazoa</taxon>
        <taxon>Ecdysozoa</taxon>
        <taxon>Nematoda</taxon>
        <taxon>Chromadorea</taxon>
        <taxon>Rhabditida</taxon>
        <taxon>Rhabditina</taxon>
        <taxon>Rhabditomorpha</taxon>
        <taxon>Strongyloidea</taxon>
        <taxon>Metastrongylidae</taxon>
        <taxon>Angiostrongylus</taxon>
    </lineage>
</organism>
<evidence type="ECO:0000313" key="2">
    <source>
        <dbReference type="Proteomes" id="UP000267027"/>
    </source>
</evidence>
<dbReference type="AlphaFoldDB" id="A0A0R3Q2A4"/>
<protein>
    <submittedName>
        <fullName evidence="3">S ribonuclease</fullName>
    </submittedName>
</protein>
<name>A0A0R3Q2A4_ANGCS</name>
<gene>
    <name evidence="1" type="ORF">ACOC_LOCUS13203</name>
</gene>